<dbReference type="Proteomes" id="UP000189059">
    <property type="component" value="Unassembled WGS sequence"/>
</dbReference>
<sequence length="429" mass="50504">MRLPISEEKVFKDPVHNYIHVQDDIIWRLIDTPEFQRLRRVRQLGTSYMTFHGAEHSRFSHSLGVYEITRRIISQFERRGYSDWPAEERQVALCAALLHDLGHGPFSHSIEEAFEMNHEDWTCRILLGDTCVNKVLLELGADFPERVASVIRKTYDKPIVMNLVTSPLDADRMDYLLRDAYYTGVNYGTIDIDRILRMLRPHRDRIVVKESGMHAVEDYLMSRYQMYWQVYFHPVTRSSEIILRQIFRRAKELYEAGYAFRFMIEPLPALFEGSLTVQEYLRLDEALIQTAFLQWTSESDPLLSEICGRFIHRKLYKYIEIDTGNPETIDAVRQAFRDAGLDPAYDLEIDFPTDLPYDKFHSGMPLNEKQILLLDRHDQLREISEVSDIVRSISGIHKGRNYLYYPEERVEPLLDRMPAEIADLFRRQG</sequence>
<gene>
    <name evidence="3" type="ORF">BBD40_28575</name>
    <name evidence="2" type="ORF">BBD41_14115</name>
</gene>
<dbReference type="InterPro" id="IPR003607">
    <property type="entry name" value="HD/PDEase_dom"/>
</dbReference>
<dbReference type="InterPro" id="IPR006674">
    <property type="entry name" value="HD_domain"/>
</dbReference>
<dbReference type="Pfam" id="PF19276">
    <property type="entry name" value="HD_assoc_2"/>
    <property type="match status" value="1"/>
</dbReference>
<dbReference type="KEGG" id="pib:BBD41_14115"/>
<dbReference type="EMBL" id="CP016809">
    <property type="protein sequence ID" value="ANY73618.1"/>
    <property type="molecule type" value="Genomic_DNA"/>
</dbReference>
<dbReference type="InterPro" id="IPR045509">
    <property type="entry name" value="HD_assoc_2"/>
</dbReference>
<dbReference type="InterPro" id="IPR050135">
    <property type="entry name" value="dGTPase-like"/>
</dbReference>
<protein>
    <recommendedName>
        <fullName evidence="1">HD domain-containing protein</fullName>
    </recommendedName>
</protein>
<dbReference type="Gene3D" id="1.10.3210.10">
    <property type="entry name" value="Hypothetical protein af1432"/>
    <property type="match status" value="1"/>
</dbReference>
<evidence type="ECO:0000313" key="4">
    <source>
        <dbReference type="Proteomes" id="UP000189059"/>
    </source>
</evidence>
<dbReference type="SUPFAM" id="SSF109604">
    <property type="entry name" value="HD-domain/PDEase-like"/>
    <property type="match status" value="1"/>
</dbReference>
<reference evidence="2" key="1">
    <citation type="submission" date="2016-08" db="EMBL/GenBank/DDBJ databases">
        <title>Complete Genome Seqeunce of Paenibacillus sp. nov. IHBB 9852 from high altitute lake of Indian trans-Himalayas.</title>
        <authorList>
            <person name="Kiran S."/>
            <person name="Swarnkar M.K."/>
            <person name="Rana A."/>
            <person name="Tewari R."/>
            <person name="Gulati A."/>
        </authorList>
    </citation>
    <scope>NUCLEOTIDE SEQUENCE [LARGE SCALE GENOMIC DNA]</scope>
    <source>
        <strain evidence="2">IHBB 9852</strain>
    </source>
</reference>
<name>A0A1B2E0V6_9BACL</name>
<reference evidence="3 4" key="2">
    <citation type="submission" date="2016-12" db="EMBL/GenBank/DDBJ databases">
        <title>Genome sequencing and description of Paenibacillus sp. nov. from high altitude lake in the Indian Trans- Himalayas.</title>
        <authorList>
            <person name="Kiran S."/>
            <person name="Swarnkar M.K."/>
            <person name="Rana A."/>
            <person name="Tewari R."/>
            <person name="Gulati A."/>
        </authorList>
    </citation>
    <scope>NUCLEOTIDE SEQUENCE [LARGE SCALE GENOMIC DNA]</scope>
    <source>
        <strain evidence="3 4">IHBB 9951</strain>
    </source>
</reference>
<evidence type="ECO:0000313" key="3">
    <source>
        <dbReference type="EMBL" id="OOC57663.1"/>
    </source>
</evidence>
<dbReference type="PANTHER" id="PTHR11373:SF4">
    <property type="entry name" value="DEOXYNUCLEOSIDE TRIPHOSPHATE TRIPHOSPHOHYDROLASE SAMHD1"/>
    <property type="match status" value="1"/>
</dbReference>
<dbReference type="PANTHER" id="PTHR11373">
    <property type="entry name" value="DEOXYNUCLEOSIDE TRIPHOSPHATE TRIPHOSPHOHYDROLASE"/>
    <property type="match status" value="1"/>
</dbReference>
<dbReference type="OrthoDB" id="9803619at2"/>
<dbReference type="GO" id="GO:0006203">
    <property type="term" value="P:dGTP catabolic process"/>
    <property type="evidence" value="ECO:0007669"/>
    <property type="project" value="TreeGrafter"/>
</dbReference>
<organism evidence="2">
    <name type="scientific">Paenibacillus ihbetae</name>
    <dbReference type="NCBI Taxonomy" id="1870820"/>
    <lineage>
        <taxon>Bacteria</taxon>
        <taxon>Bacillati</taxon>
        <taxon>Bacillota</taxon>
        <taxon>Bacilli</taxon>
        <taxon>Bacillales</taxon>
        <taxon>Paenibacillaceae</taxon>
        <taxon>Paenibacillus</taxon>
    </lineage>
</organism>
<accession>A0A1B2E0V6</accession>
<dbReference type="EMBL" id="MRVI01000003">
    <property type="protein sequence ID" value="OOC57663.1"/>
    <property type="molecule type" value="Genomic_DNA"/>
</dbReference>
<dbReference type="Pfam" id="PF01966">
    <property type="entry name" value="HD"/>
    <property type="match status" value="1"/>
</dbReference>
<feature type="domain" description="HD" evidence="1">
    <location>
        <begin position="58"/>
        <end position="176"/>
    </location>
</feature>
<evidence type="ECO:0000313" key="2">
    <source>
        <dbReference type="EMBL" id="ANY73618.1"/>
    </source>
</evidence>
<dbReference type="AlphaFoldDB" id="A0A1B2E0V6"/>
<dbReference type="FunFam" id="1.10.3210.10:FF:000014">
    <property type="entry name" value="HD domain-containing protein"/>
    <property type="match status" value="1"/>
</dbReference>
<dbReference type="GO" id="GO:0008832">
    <property type="term" value="F:dGTPase activity"/>
    <property type="evidence" value="ECO:0007669"/>
    <property type="project" value="TreeGrafter"/>
</dbReference>
<dbReference type="RefSeq" id="WP_077570924.1">
    <property type="nucleotide sequence ID" value="NZ_CP016809.1"/>
</dbReference>
<dbReference type="CDD" id="cd00077">
    <property type="entry name" value="HDc"/>
    <property type="match status" value="1"/>
</dbReference>
<dbReference type="PROSITE" id="PS51831">
    <property type="entry name" value="HD"/>
    <property type="match status" value="1"/>
</dbReference>
<keyword evidence="4" id="KW-1185">Reference proteome</keyword>
<proteinExistence type="predicted"/>
<evidence type="ECO:0000259" key="1">
    <source>
        <dbReference type="PROSITE" id="PS51831"/>
    </source>
</evidence>
<dbReference type="SMART" id="SM00471">
    <property type="entry name" value="HDc"/>
    <property type="match status" value="1"/>
</dbReference>